<feature type="region of interest" description="Disordered" evidence="1">
    <location>
        <begin position="623"/>
        <end position="643"/>
    </location>
</feature>
<evidence type="ECO:0000313" key="2">
    <source>
        <dbReference type="EMBL" id="KAL3790493.1"/>
    </source>
</evidence>
<feature type="compositionally biased region" description="Basic and acidic residues" evidence="1">
    <location>
        <begin position="286"/>
        <end position="300"/>
    </location>
</feature>
<dbReference type="Proteomes" id="UP001516023">
    <property type="component" value="Unassembled WGS sequence"/>
</dbReference>
<comment type="caution">
    <text evidence="2">The sequence shown here is derived from an EMBL/GenBank/DDBJ whole genome shotgun (WGS) entry which is preliminary data.</text>
</comment>
<sequence>MSGGVGRFARKKPQESAASEKPPTPTGRETNSNNDASPPPAPEFPEAFASFDDRPATSGSHGFASIGMYAMDDDAAMNGFSGLEGSDTFRMLNGTEDGGGEMGGEFVAFSTEHGTIDLGEMGQGNDVSNPMAMPPKPSGTGLSMFKKKTPGGGTDAPNAIGAPQESAKTDAESPPKSLDGSKESGANVGNFDIDADGAARVEFGDKHDNVSSPAALSETEVCASNANQNGPSAAKVPESISGEGEDDVQDDLTATSYYSAKEKAVMDTAKEDEETKQELDLSSAGEGKDACELSDRKSDTTSKVSSPKNAVAPDAVVIAKSQRQQVSLRPMTVPRVSLSPLPNFMNRDGKTGTSPPCNAMADPSNVPFVNGDAGPNQSTTVTTFAHGSAASPPNHTTGISPLQNIGLANATNANSNQYTEHTFAYVCDAAQPNDIKDSTENHMDDDHSIIIPGFPDQVGAETANNSHAKATEPLAQFSTDSNSGFSSNDLDASMDMSFVLDDVTMKEAEANDSAFSEFANNSADSTGFIANFSCLQNMGSNATKPSFSGRCGGGLVDGRAPTKNTLKAKAHIDVQQGRPNSLAASSQKSKSSVNSGSSKDRHISLNKATSANLSVLAARNSMAVTPPNSGRGTRPLSSNPFARAHNNATQYNNAVTPDVNAESRARPATTVPAREVRMQPSLDGYTEKATDRMMCGHNSTHSPPASTNDSDSTTPKMSNVQVEPTANQTAPNIPKFGEISCSNLSFDELLNQFIEDIQETNDLHEQGDNELLELEVDLSHAMAAALRYKGDMMDLLDEIQGVQATAERMLAQFSEPYASF</sequence>
<feature type="compositionally biased region" description="Polar residues" evidence="1">
    <location>
        <begin position="697"/>
        <end position="718"/>
    </location>
</feature>
<keyword evidence="3" id="KW-1185">Reference proteome</keyword>
<accession>A0ABD3PQQ3</accession>
<dbReference type="AlphaFoldDB" id="A0ABD3PQQ3"/>
<evidence type="ECO:0000313" key="3">
    <source>
        <dbReference type="Proteomes" id="UP001516023"/>
    </source>
</evidence>
<feature type="region of interest" description="Disordered" evidence="1">
    <location>
        <begin position="571"/>
        <end position="605"/>
    </location>
</feature>
<evidence type="ECO:0000256" key="1">
    <source>
        <dbReference type="SAM" id="MobiDB-lite"/>
    </source>
</evidence>
<reference evidence="2 3" key="1">
    <citation type="journal article" date="2020" name="G3 (Bethesda)">
        <title>Improved Reference Genome for Cyclotella cryptica CCMP332, a Model for Cell Wall Morphogenesis, Salinity Adaptation, and Lipid Production in Diatoms (Bacillariophyta).</title>
        <authorList>
            <person name="Roberts W.R."/>
            <person name="Downey K.M."/>
            <person name="Ruck E.C."/>
            <person name="Traller J.C."/>
            <person name="Alverson A.J."/>
        </authorList>
    </citation>
    <scope>NUCLEOTIDE SEQUENCE [LARGE SCALE GENOMIC DNA]</scope>
    <source>
        <strain evidence="2 3">CCMP332</strain>
    </source>
</reference>
<feature type="compositionally biased region" description="Basic and acidic residues" evidence="1">
    <location>
        <begin position="260"/>
        <end position="269"/>
    </location>
</feature>
<proteinExistence type="predicted"/>
<protein>
    <submittedName>
        <fullName evidence="2">Uncharacterized protein</fullName>
    </submittedName>
</protein>
<feature type="compositionally biased region" description="Polar residues" evidence="1">
    <location>
        <begin position="222"/>
        <end position="231"/>
    </location>
</feature>
<dbReference type="EMBL" id="JABMIG020000127">
    <property type="protein sequence ID" value="KAL3790493.1"/>
    <property type="molecule type" value="Genomic_DNA"/>
</dbReference>
<feature type="region of interest" description="Disordered" evidence="1">
    <location>
        <begin position="136"/>
        <end position="309"/>
    </location>
</feature>
<feature type="compositionally biased region" description="Basic and acidic residues" evidence="1">
    <location>
        <begin position="197"/>
        <end position="209"/>
    </location>
</feature>
<feature type="region of interest" description="Disordered" evidence="1">
    <location>
        <begin position="1"/>
        <end position="64"/>
    </location>
</feature>
<name>A0ABD3PQQ3_9STRA</name>
<organism evidence="2 3">
    <name type="scientific">Cyclotella cryptica</name>
    <dbReference type="NCBI Taxonomy" id="29204"/>
    <lineage>
        <taxon>Eukaryota</taxon>
        <taxon>Sar</taxon>
        <taxon>Stramenopiles</taxon>
        <taxon>Ochrophyta</taxon>
        <taxon>Bacillariophyta</taxon>
        <taxon>Coscinodiscophyceae</taxon>
        <taxon>Thalassiosirophycidae</taxon>
        <taxon>Stephanodiscales</taxon>
        <taxon>Stephanodiscaceae</taxon>
        <taxon>Cyclotella</taxon>
    </lineage>
</organism>
<gene>
    <name evidence="2" type="ORF">HJC23_012049</name>
</gene>
<feature type="compositionally biased region" description="Low complexity" evidence="1">
    <location>
        <begin position="585"/>
        <end position="597"/>
    </location>
</feature>
<feature type="region of interest" description="Disordered" evidence="1">
    <location>
        <begin position="696"/>
        <end position="718"/>
    </location>
</feature>